<gene>
    <name evidence="1" type="ORF">CEXT_571251</name>
</gene>
<protein>
    <submittedName>
        <fullName evidence="1">Uncharacterized protein</fullName>
    </submittedName>
</protein>
<name>A0AAV4NEM1_CAEEX</name>
<dbReference type="EMBL" id="BPLR01020844">
    <property type="protein sequence ID" value="GIX83222.1"/>
    <property type="molecule type" value="Genomic_DNA"/>
</dbReference>
<reference evidence="1 2" key="1">
    <citation type="submission" date="2021-06" db="EMBL/GenBank/DDBJ databases">
        <title>Caerostris extrusa draft genome.</title>
        <authorList>
            <person name="Kono N."/>
            <person name="Arakawa K."/>
        </authorList>
    </citation>
    <scope>NUCLEOTIDE SEQUENCE [LARGE SCALE GENOMIC DNA]</scope>
</reference>
<accession>A0AAV4NEM1</accession>
<dbReference type="Proteomes" id="UP001054945">
    <property type="component" value="Unassembled WGS sequence"/>
</dbReference>
<sequence>MVTIKSERIHIDPSKLSCESAFNTLPSTLSHTIIFLCCMLSTLCQDLNPTGQVFLVFNPRTVNTPRAQTYVDGTQASLIYLGEQINEGKRESVD</sequence>
<organism evidence="1 2">
    <name type="scientific">Caerostris extrusa</name>
    <name type="common">Bark spider</name>
    <name type="synonym">Caerostris bankana</name>
    <dbReference type="NCBI Taxonomy" id="172846"/>
    <lineage>
        <taxon>Eukaryota</taxon>
        <taxon>Metazoa</taxon>
        <taxon>Ecdysozoa</taxon>
        <taxon>Arthropoda</taxon>
        <taxon>Chelicerata</taxon>
        <taxon>Arachnida</taxon>
        <taxon>Araneae</taxon>
        <taxon>Araneomorphae</taxon>
        <taxon>Entelegynae</taxon>
        <taxon>Araneoidea</taxon>
        <taxon>Araneidae</taxon>
        <taxon>Caerostris</taxon>
    </lineage>
</organism>
<keyword evidence="2" id="KW-1185">Reference proteome</keyword>
<evidence type="ECO:0000313" key="2">
    <source>
        <dbReference type="Proteomes" id="UP001054945"/>
    </source>
</evidence>
<comment type="caution">
    <text evidence="1">The sequence shown here is derived from an EMBL/GenBank/DDBJ whole genome shotgun (WGS) entry which is preliminary data.</text>
</comment>
<evidence type="ECO:0000313" key="1">
    <source>
        <dbReference type="EMBL" id="GIX83222.1"/>
    </source>
</evidence>
<dbReference type="AlphaFoldDB" id="A0AAV4NEM1"/>
<proteinExistence type="predicted"/>